<dbReference type="Proteomes" id="UP001589854">
    <property type="component" value="Unassembled WGS sequence"/>
</dbReference>
<evidence type="ECO:0000313" key="2">
    <source>
        <dbReference type="EMBL" id="MFC0270999.1"/>
    </source>
</evidence>
<dbReference type="InterPro" id="IPR012938">
    <property type="entry name" value="Glc/Sorbosone_DH"/>
</dbReference>
<dbReference type="PANTHER" id="PTHR19328:SF13">
    <property type="entry name" value="HIPL1 PROTEIN"/>
    <property type="match status" value="1"/>
</dbReference>
<dbReference type="PANTHER" id="PTHR19328">
    <property type="entry name" value="HEDGEHOG-INTERACTING PROTEIN"/>
    <property type="match status" value="1"/>
</dbReference>
<evidence type="ECO:0000259" key="1">
    <source>
        <dbReference type="Pfam" id="PF07995"/>
    </source>
</evidence>
<dbReference type="EMBL" id="JBHLVO010000003">
    <property type="protein sequence ID" value="MFC0270999.1"/>
    <property type="molecule type" value="Genomic_DNA"/>
</dbReference>
<dbReference type="InterPro" id="IPR011041">
    <property type="entry name" value="Quinoprot_gluc/sorb_DH_b-prop"/>
</dbReference>
<dbReference type="SUPFAM" id="SSF50952">
    <property type="entry name" value="Soluble quinoprotein glucose dehydrogenase"/>
    <property type="match status" value="1"/>
</dbReference>
<accession>A0ABV6GCR1</accession>
<organism evidence="2 3">
    <name type="scientific">Metabacillus herbersteinensis</name>
    <dbReference type="NCBI Taxonomy" id="283816"/>
    <lineage>
        <taxon>Bacteria</taxon>
        <taxon>Bacillati</taxon>
        <taxon>Bacillota</taxon>
        <taxon>Bacilli</taxon>
        <taxon>Bacillales</taxon>
        <taxon>Bacillaceae</taxon>
        <taxon>Metabacillus</taxon>
    </lineage>
</organism>
<feature type="domain" description="Glucose/Sorbosone dehydrogenase" evidence="1">
    <location>
        <begin position="46"/>
        <end position="339"/>
    </location>
</feature>
<dbReference type="Pfam" id="PF07995">
    <property type="entry name" value="GSDH"/>
    <property type="match status" value="1"/>
</dbReference>
<dbReference type="PROSITE" id="PS51257">
    <property type="entry name" value="PROKAR_LIPOPROTEIN"/>
    <property type="match status" value="1"/>
</dbReference>
<dbReference type="RefSeq" id="WP_378931592.1">
    <property type="nucleotide sequence ID" value="NZ_JBHLVO010000003.1"/>
</dbReference>
<proteinExistence type="predicted"/>
<comment type="caution">
    <text evidence="2">The sequence shown here is derived from an EMBL/GenBank/DDBJ whole genome shotgun (WGS) entry which is preliminary data.</text>
</comment>
<reference evidence="2 3" key="1">
    <citation type="submission" date="2024-09" db="EMBL/GenBank/DDBJ databases">
        <authorList>
            <person name="Sun Q."/>
            <person name="Mori K."/>
        </authorList>
    </citation>
    <scope>NUCLEOTIDE SEQUENCE [LARGE SCALE GENOMIC DNA]</scope>
    <source>
        <strain evidence="2 3">CCM 7228</strain>
    </source>
</reference>
<name>A0ABV6GCR1_9BACI</name>
<sequence>MKKFLCTSMALFLLTGCFPIEEETQNEQPSEEVDTNVVSESLLEKLNVPWSITKIDSIFYMSERNGKIVEFDSDRNEQTPQAIQLTKEVHVEGEGGLLGLTLTPNFENTKQAFAYHTYLEDNVIKNRVIIIELEKDRWIEKSVLLDNIPGARFHNGGRIKIGPDQKLYITTGDSLNPDLAQDTNSLAGKVLRMELDGSIPIDNPIAGSYVYSYGHRNPQGLTWDEAGRLYSTEHGQSAHDEINRIEPGKNYGWPVIEGDEQKEGMETPLYHTGEETWAPSGIAYRAGQLYIATLSGAAVKVFDLESGEIQNVLEDTGRMRDVLIAQNDLFTISNNRDGRGNPSEKDDQLYRVNLTTQRGK</sequence>
<dbReference type="Gene3D" id="2.120.10.30">
    <property type="entry name" value="TolB, C-terminal domain"/>
    <property type="match status" value="1"/>
</dbReference>
<keyword evidence="3" id="KW-1185">Reference proteome</keyword>
<gene>
    <name evidence="2" type="ORF">ACFFIX_05995</name>
</gene>
<evidence type="ECO:0000313" key="3">
    <source>
        <dbReference type="Proteomes" id="UP001589854"/>
    </source>
</evidence>
<protein>
    <submittedName>
        <fullName evidence="2">PQQ-dependent sugar dehydrogenase</fullName>
    </submittedName>
</protein>
<dbReference type="InterPro" id="IPR011042">
    <property type="entry name" value="6-blade_b-propeller_TolB-like"/>
</dbReference>